<protein>
    <submittedName>
        <fullName evidence="1">Uncharacterized protein</fullName>
    </submittedName>
</protein>
<dbReference type="EMBL" id="FXUL01000002">
    <property type="protein sequence ID" value="SMP50426.1"/>
    <property type="molecule type" value="Genomic_DNA"/>
</dbReference>
<dbReference type="Proteomes" id="UP001158049">
    <property type="component" value="Unassembled WGS sequence"/>
</dbReference>
<accession>A0ABY1PVP4</accession>
<gene>
    <name evidence="1" type="ORF">SAMN06295970_102460</name>
</gene>
<reference evidence="1 2" key="1">
    <citation type="submission" date="2017-05" db="EMBL/GenBank/DDBJ databases">
        <authorList>
            <person name="Varghese N."/>
            <person name="Submissions S."/>
        </authorList>
    </citation>
    <scope>NUCLEOTIDE SEQUENCE [LARGE SCALE GENOMIC DNA]</scope>
    <source>
        <strain evidence="1 2">DSM 26001</strain>
    </source>
</reference>
<sequence length="214" mass="23095">MKKLRIRYPQAVNPETFDVAAHAETAPGALVEAILLTSEICGQLLSPAAARILAGDLADFDETAILGALARCRIEVHGRLKVVDIIVRIADGRPDAEEAWHMLPMDEMTSTVWTEEIAHAWGVASPLLEAGEIAAARTAFGESYAKAVQQARIRREPVRWMPSLGSDVRGREAVVLDAVRKGRLSMTQASALLPPGDLPALAANDAPVKVRKLH</sequence>
<organism evidence="1 2">
    <name type="scientific">Noviherbaspirillum suwonense</name>
    <dbReference type="NCBI Taxonomy" id="1224511"/>
    <lineage>
        <taxon>Bacteria</taxon>
        <taxon>Pseudomonadati</taxon>
        <taxon>Pseudomonadota</taxon>
        <taxon>Betaproteobacteria</taxon>
        <taxon>Burkholderiales</taxon>
        <taxon>Oxalobacteraceae</taxon>
        <taxon>Noviherbaspirillum</taxon>
    </lineage>
</organism>
<evidence type="ECO:0000313" key="2">
    <source>
        <dbReference type="Proteomes" id="UP001158049"/>
    </source>
</evidence>
<dbReference type="RefSeq" id="WP_283441247.1">
    <property type="nucleotide sequence ID" value="NZ_FXUL01000002.1"/>
</dbReference>
<name>A0ABY1PVP4_9BURK</name>
<evidence type="ECO:0000313" key="1">
    <source>
        <dbReference type="EMBL" id="SMP50426.1"/>
    </source>
</evidence>
<keyword evidence="2" id="KW-1185">Reference proteome</keyword>
<comment type="caution">
    <text evidence="1">The sequence shown here is derived from an EMBL/GenBank/DDBJ whole genome shotgun (WGS) entry which is preliminary data.</text>
</comment>
<proteinExistence type="predicted"/>